<sequence length="215" mass="22678">MRSVSAALNRVLLAFFGLLIVCASAWFLASSLDIGHSVPSIAAYLAAAQDEIGALLSPRAHWLLPLGVLMSVITFMVGLFLLLMQVPRRPANSPLRLSGSDGDLLATLSPDVLSQALSERVQDLPGVERCTVFVTGSPSKLWVQTDTSVAPDCEVEWIVTELRKLLNEDVATSLGTPPKQLDVLVRLARSVSSTSTSKAVTGQPSPAITGTGTGA</sequence>
<evidence type="ECO:0000313" key="4">
    <source>
        <dbReference type="Proteomes" id="UP000234198"/>
    </source>
</evidence>
<gene>
    <name evidence="3" type="ORF">CYJ22_08175</name>
</gene>
<feature type="region of interest" description="Disordered" evidence="1">
    <location>
        <begin position="195"/>
        <end position="215"/>
    </location>
</feature>
<evidence type="ECO:0000313" key="3">
    <source>
        <dbReference type="EMBL" id="PKY63981.1"/>
    </source>
</evidence>
<feature type="compositionally biased region" description="Polar residues" evidence="1">
    <location>
        <begin position="202"/>
        <end position="215"/>
    </location>
</feature>
<dbReference type="EMBL" id="PKKM01000011">
    <property type="protein sequence ID" value="PKY63981.1"/>
    <property type="molecule type" value="Genomic_DNA"/>
</dbReference>
<keyword evidence="2" id="KW-1133">Transmembrane helix</keyword>
<keyword evidence="2" id="KW-0812">Transmembrane</keyword>
<feature type="transmembrane region" description="Helical" evidence="2">
    <location>
        <begin position="63"/>
        <end position="83"/>
    </location>
</feature>
<protein>
    <recommendedName>
        <fullName evidence="5">Alkaline shock response membrane anchor protein AmaP</fullName>
    </recommendedName>
</protein>
<evidence type="ECO:0008006" key="5">
    <source>
        <dbReference type="Google" id="ProtNLM"/>
    </source>
</evidence>
<reference evidence="3 4" key="1">
    <citation type="submission" date="2017-12" db="EMBL/GenBank/DDBJ databases">
        <title>Phylogenetic diversity of female urinary microbiome.</title>
        <authorList>
            <person name="Thomas-White K."/>
            <person name="Wolfe A.J."/>
        </authorList>
    </citation>
    <scope>NUCLEOTIDE SEQUENCE [LARGE SCALE GENOMIC DNA]</scope>
    <source>
        <strain evidence="3 4">UMB0018</strain>
    </source>
</reference>
<comment type="caution">
    <text evidence="3">The sequence shown here is derived from an EMBL/GenBank/DDBJ whole genome shotgun (WGS) entry which is preliminary data.</text>
</comment>
<dbReference type="RefSeq" id="WP_101602261.1">
    <property type="nucleotide sequence ID" value="NZ_PKKM01000011.1"/>
</dbReference>
<evidence type="ECO:0000256" key="2">
    <source>
        <dbReference type="SAM" id="Phobius"/>
    </source>
</evidence>
<name>A0A2I1HYM4_9ACTO</name>
<proteinExistence type="predicted"/>
<evidence type="ECO:0000256" key="1">
    <source>
        <dbReference type="SAM" id="MobiDB-lite"/>
    </source>
</evidence>
<organism evidence="3 4">
    <name type="scientific">Schaalia odontolytica</name>
    <dbReference type="NCBI Taxonomy" id="1660"/>
    <lineage>
        <taxon>Bacteria</taxon>
        <taxon>Bacillati</taxon>
        <taxon>Actinomycetota</taxon>
        <taxon>Actinomycetes</taxon>
        <taxon>Actinomycetales</taxon>
        <taxon>Actinomycetaceae</taxon>
        <taxon>Schaalia</taxon>
    </lineage>
</organism>
<dbReference type="AlphaFoldDB" id="A0A2I1HYM4"/>
<accession>A0A2I1HYM4</accession>
<keyword evidence="2" id="KW-0472">Membrane</keyword>
<dbReference type="Proteomes" id="UP000234198">
    <property type="component" value="Unassembled WGS sequence"/>
</dbReference>